<sequence>MDKVISNEILQQFKDRMHLGDEEDDNLKRILSTSNKALLRVCGNYDLNKDEEFKELVFERSRYVYNDALEYFDKNFLSQINSLGIDKALEEIKLDGD</sequence>
<comment type="caution">
    <text evidence="1">The sequence shown here is derived from an EMBL/GenBank/DDBJ whole genome shotgun (WGS) entry which is preliminary data.</text>
</comment>
<dbReference type="Proteomes" id="UP000219922">
    <property type="component" value="Unassembled WGS sequence"/>
</dbReference>
<name>A0A9X6T4P6_BACCE</name>
<evidence type="ECO:0000313" key="2">
    <source>
        <dbReference type="Proteomes" id="UP000219922"/>
    </source>
</evidence>
<dbReference type="AlphaFoldDB" id="A0A9X6T4P6"/>
<evidence type="ECO:0008006" key="3">
    <source>
        <dbReference type="Google" id="ProtNLM"/>
    </source>
</evidence>
<proteinExistence type="predicted"/>
<accession>A0A9X6T4P6</accession>
<dbReference type="RefSeq" id="WP_000361980.1">
    <property type="nucleotide sequence ID" value="NZ_JAXDEN010000002.1"/>
</dbReference>
<reference evidence="1 2" key="1">
    <citation type="submission" date="2017-09" db="EMBL/GenBank/DDBJ databases">
        <title>Large-scale bioinformatics analysis of Bacillus genomes uncovers conserved roles of natural products in bacterial physiology.</title>
        <authorList>
            <consortium name="Agbiome Team Llc"/>
            <person name="Bleich R.M."/>
            <person name="Grubbs K.J."/>
            <person name="Santa Maria K.C."/>
            <person name="Allen S.E."/>
            <person name="Farag S."/>
            <person name="Shank E.A."/>
            <person name="Bowers A."/>
        </authorList>
    </citation>
    <scope>NUCLEOTIDE SEQUENCE [LARGE SCALE GENOMIC DNA]</scope>
    <source>
        <strain evidence="1 2">AFS092789</strain>
    </source>
</reference>
<organism evidence="1 2">
    <name type="scientific">Bacillus cereus</name>
    <dbReference type="NCBI Taxonomy" id="1396"/>
    <lineage>
        <taxon>Bacteria</taxon>
        <taxon>Bacillati</taxon>
        <taxon>Bacillota</taxon>
        <taxon>Bacilli</taxon>
        <taxon>Bacillales</taxon>
        <taxon>Bacillaceae</taxon>
        <taxon>Bacillus</taxon>
        <taxon>Bacillus cereus group</taxon>
    </lineage>
</organism>
<evidence type="ECO:0000313" key="1">
    <source>
        <dbReference type="EMBL" id="PEA00831.1"/>
    </source>
</evidence>
<gene>
    <name evidence="1" type="ORF">CON36_01185</name>
</gene>
<protein>
    <recommendedName>
        <fullName evidence="3">Gp7</fullName>
    </recommendedName>
</protein>
<dbReference type="EMBL" id="NVMX01000001">
    <property type="protein sequence ID" value="PEA00831.1"/>
    <property type="molecule type" value="Genomic_DNA"/>
</dbReference>